<dbReference type="Proteomes" id="UP000676325">
    <property type="component" value="Unassembled WGS sequence"/>
</dbReference>
<feature type="compositionally biased region" description="Low complexity" evidence="1">
    <location>
        <begin position="105"/>
        <end position="140"/>
    </location>
</feature>
<evidence type="ECO:0000256" key="1">
    <source>
        <dbReference type="SAM" id="MobiDB-lite"/>
    </source>
</evidence>
<proteinExistence type="predicted"/>
<evidence type="ECO:0000313" key="3">
    <source>
        <dbReference type="Proteomes" id="UP000676325"/>
    </source>
</evidence>
<dbReference type="AlphaFoldDB" id="A0A941IFB7"/>
<feature type="region of interest" description="Disordered" evidence="1">
    <location>
        <begin position="105"/>
        <end position="152"/>
    </location>
</feature>
<accession>A0A941IFB7</accession>
<name>A0A941IFB7_9ACTN</name>
<comment type="caution">
    <text evidence="2">The sequence shown here is derived from an EMBL/GenBank/DDBJ whole genome shotgun (WGS) entry which is preliminary data.</text>
</comment>
<gene>
    <name evidence="2" type="ORF">KDK95_07565</name>
</gene>
<evidence type="ECO:0000313" key="2">
    <source>
        <dbReference type="EMBL" id="MBR7826155.1"/>
    </source>
</evidence>
<keyword evidence="3" id="KW-1185">Reference proteome</keyword>
<dbReference type="EMBL" id="JAGSOH010000013">
    <property type="protein sequence ID" value="MBR7826155.1"/>
    <property type="molecule type" value="Genomic_DNA"/>
</dbReference>
<organism evidence="2 3">
    <name type="scientific">Actinospica acidithermotolerans</name>
    <dbReference type="NCBI Taxonomy" id="2828514"/>
    <lineage>
        <taxon>Bacteria</taxon>
        <taxon>Bacillati</taxon>
        <taxon>Actinomycetota</taxon>
        <taxon>Actinomycetes</taxon>
        <taxon>Catenulisporales</taxon>
        <taxon>Actinospicaceae</taxon>
        <taxon>Actinospica</taxon>
    </lineage>
</organism>
<reference evidence="2" key="1">
    <citation type="submission" date="2021-04" db="EMBL/GenBank/DDBJ databases">
        <title>Genome based classification of Actinospica acidithermotolerans sp. nov., an actinobacterium isolated from an Indonesian hot spring.</title>
        <authorList>
            <person name="Kusuma A.B."/>
            <person name="Putra K.E."/>
            <person name="Nafisah S."/>
            <person name="Loh J."/>
            <person name="Nouioui I."/>
            <person name="Goodfellow M."/>
        </authorList>
    </citation>
    <scope>NUCLEOTIDE SEQUENCE</scope>
    <source>
        <strain evidence="2">MGRD01-02</strain>
    </source>
</reference>
<sequence>MSVLLLVAAAAGWALLWVAAESARHAAERAADSAALAAATAALHRLAMRDDSDPCAAARAAAGRSGAELTACDCAPLDCTVSVRRDLPLLGPLAARLPGLGPVLATSRAGPAAQAPAAPDAGAAEKPGPVDQAAATPEGEAGAGAGDRRPEA</sequence>
<protein>
    <submittedName>
        <fullName evidence="2">Uncharacterized protein</fullName>
    </submittedName>
</protein>